<sequence>MVLTERLACGKLDGMTARDPPRRSHFREQSGNLSQRCGLPALPGALAGHHSRLAPGARQIIATSGPDNEAHRVVQAAAVRRGVQIDDCAALPG</sequence>
<accession>A0ABS2V3J4</accession>
<organism evidence="2 3">
    <name type="scientific">Streptomyces zhihengii</name>
    <dbReference type="NCBI Taxonomy" id="1818004"/>
    <lineage>
        <taxon>Bacteria</taxon>
        <taxon>Bacillati</taxon>
        <taxon>Actinomycetota</taxon>
        <taxon>Actinomycetes</taxon>
        <taxon>Kitasatosporales</taxon>
        <taxon>Streptomycetaceae</taxon>
        <taxon>Streptomyces</taxon>
    </lineage>
</organism>
<feature type="region of interest" description="Disordered" evidence="1">
    <location>
        <begin position="13"/>
        <end position="35"/>
    </location>
</feature>
<name>A0ABS2V3J4_9ACTN</name>
<dbReference type="EMBL" id="JAFEJA010000002">
    <property type="protein sequence ID" value="MBM9624024.1"/>
    <property type="molecule type" value="Genomic_DNA"/>
</dbReference>
<evidence type="ECO:0000313" key="3">
    <source>
        <dbReference type="Proteomes" id="UP000664109"/>
    </source>
</evidence>
<proteinExistence type="predicted"/>
<dbReference type="Proteomes" id="UP000664109">
    <property type="component" value="Unassembled WGS sequence"/>
</dbReference>
<feature type="compositionally biased region" description="Basic and acidic residues" evidence="1">
    <location>
        <begin position="19"/>
        <end position="28"/>
    </location>
</feature>
<evidence type="ECO:0000256" key="1">
    <source>
        <dbReference type="SAM" id="MobiDB-lite"/>
    </source>
</evidence>
<gene>
    <name evidence="2" type="ORF">JE024_36200</name>
</gene>
<protein>
    <submittedName>
        <fullName evidence="2">Uncharacterized protein</fullName>
    </submittedName>
</protein>
<reference evidence="2 3" key="1">
    <citation type="journal article" date="2016" name="Arch. Microbiol.">
        <title>Streptomyces zhihengii sp. nov., isolated from rhizospheric soil of Psammosilene tunicoides.</title>
        <authorList>
            <person name="Huang M.J."/>
            <person name="Fei J.J."/>
            <person name="Salam N."/>
            <person name="Kim C.J."/>
            <person name="Hozzein W.N."/>
            <person name="Xiao M."/>
            <person name="Huang H.Q."/>
            <person name="Li W.J."/>
        </authorList>
    </citation>
    <scope>NUCLEOTIDE SEQUENCE [LARGE SCALE GENOMIC DNA]</scope>
    <source>
        <strain evidence="2 3">YIM T102</strain>
    </source>
</reference>
<keyword evidence="3" id="KW-1185">Reference proteome</keyword>
<dbReference type="RefSeq" id="WP_205378077.1">
    <property type="nucleotide sequence ID" value="NZ_JAFEJA010000002.1"/>
</dbReference>
<comment type="caution">
    <text evidence="2">The sequence shown here is derived from an EMBL/GenBank/DDBJ whole genome shotgun (WGS) entry which is preliminary data.</text>
</comment>
<evidence type="ECO:0000313" key="2">
    <source>
        <dbReference type="EMBL" id="MBM9624024.1"/>
    </source>
</evidence>